<dbReference type="GO" id="GO:0019934">
    <property type="term" value="P:cGMP-mediated signaling"/>
    <property type="evidence" value="ECO:0007669"/>
    <property type="project" value="TreeGrafter"/>
</dbReference>
<dbReference type="Pfam" id="PF07701">
    <property type="entry name" value="HNOBA"/>
    <property type="match status" value="2"/>
</dbReference>
<accession>A0A832H410</accession>
<organism evidence="7">
    <name type="scientific">Oscillatoriales cyanobacterium SpSt-402</name>
    <dbReference type="NCBI Taxonomy" id="2282168"/>
    <lineage>
        <taxon>Bacteria</taxon>
        <taxon>Bacillati</taxon>
        <taxon>Cyanobacteriota</taxon>
        <taxon>Cyanophyceae</taxon>
        <taxon>Oscillatoriophycideae</taxon>
        <taxon>Oscillatoriales</taxon>
    </lineage>
</organism>
<evidence type="ECO:0000256" key="1">
    <source>
        <dbReference type="ARBA" id="ARBA00012202"/>
    </source>
</evidence>
<dbReference type="GO" id="GO:0004383">
    <property type="term" value="F:guanylate cyclase activity"/>
    <property type="evidence" value="ECO:0007669"/>
    <property type="project" value="UniProtKB-EC"/>
</dbReference>
<sequence>MIGAITSLSNPSHPKSFQSLSCFKLIPDLFTEVFPFHIVFNRNHEILQIGGVLQQIYPELAVGNQLEHHFRIERPNIQIEFDLIRKRARSLFLLESLRNGMKLKGQMVYVEQPEAIFFLCSPWVTDIASLKSYGLTLSDFAIHDPVVDFLFLLQAQNTALSDAKKLTDELTEQRAALRKTNRKLAALYAVTHILAESTTFSEAAIKLLEAICVALDWQVGVLWMVDPSARELKCHEVWTALPEHFKEFELLNRVLTLPLGIGLAGCVWHEREPIWIEDITKDPNSPRRLHAIAARLSGGFGLPIRNGKEVIGVLEFLAISPVNLMTVCGK</sequence>
<evidence type="ECO:0000256" key="3">
    <source>
        <dbReference type="ARBA" id="ARBA00023293"/>
    </source>
</evidence>
<feature type="coiled-coil region" evidence="4">
    <location>
        <begin position="153"/>
        <end position="183"/>
    </location>
</feature>
<dbReference type="Gene3D" id="3.30.450.260">
    <property type="entry name" value="Haem NO binding associated domain"/>
    <property type="match status" value="1"/>
</dbReference>
<evidence type="ECO:0000256" key="2">
    <source>
        <dbReference type="ARBA" id="ARBA00022741"/>
    </source>
</evidence>
<dbReference type="EC" id="4.6.1.2" evidence="1"/>
<comment type="caution">
    <text evidence="7">The sequence shown here is derived from an EMBL/GenBank/DDBJ whole genome shotgun (WGS) entry which is preliminary data.</text>
</comment>
<evidence type="ECO:0000313" key="7">
    <source>
        <dbReference type="EMBL" id="HGW93616.1"/>
    </source>
</evidence>
<dbReference type="PANTHER" id="PTHR45655">
    <property type="entry name" value="GUANYLATE CYCLASE SOLUBLE SUBUNIT BETA-2"/>
    <property type="match status" value="1"/>
</dbReference>
<dbReference type="AlphaFoldDB" id="A0A832H410"/>
<keyword evidence="4" id="KW-0175">Coiled coil</keyword>
<keyword evidence="2" id="KW-0547">Nucleotide-binding</keyword>
<dbReference type="GO" id="GO:0008074">
    <property type="term" value="C:guanylate cyclase complex, soluble"/>
    <property type="evidence" value="ECO:0007669"/>
    <property type="project" value="TreeGrafter"/>
</dbReference>
<evidence type="ECO:0000259" key="5">
    <source>
        <dbReference type="Pfam" id="PF07701"/>
    </source>
</evidence>
<name>A0A832H410_9CYAN</name>
<evidence type="ECO:0000256" key="4">
    <source>
        <dbReference type="SAM" id="Coils"/>
    </source>
</evidence>
<dbReference type="InterPro" id="IPR042463">
    <property type="entry name" value="HNOB_dom_associated_sf"/>
</dbReference>
<feature type="domain" description="GAF" evidence="6">
    <location>
        <begin position="199"/>
        <end position="316"/>
    </location>
</feature>
<gene>
    <name evidence="7" type="ORF">ENR47_04945</name>
</gene>
<dbReference type="InterPro" id="IPR011645">
    <property type="entry name" value="HNOB_dom_associated"/>
</dbReference>
<dbReference type="GO" id="GO:0070482">
    <property type="term" value="P:response to oxygen levels"/>
    <property type="evidence" value="ECO:0007669"/>
    <property type="project" value="TreeGrafter"/>
</dbReference>
<dbReference type="Gene3D" id="3.30.450.40">
    <property type="match status" value="1"/>
</dbReference>
<feature type="domain" description="Haem NO binding associated" evidence="5">
    <location>
        <begin position="100"/>
        <end position="187"/>
    </location>
</feature>
<dbReference type="GO" id="GO:0000166">
    <property type="term" value="F:nucleotide binding"/>
    <property type="evidence" value="ECO:0007669"/>
    <property type="project" value="UniProtKB-KW"/>
</dbReference>
<dbReference type="InterPro" id="IPR003018">
    <property type="entry name" value="GAF"/>
</dbReference>
<feature type="domain" description="Haem NO binding associated" evidence="5">
    <location>
        <begin position="27"/>
        <end position="99"/>
    </location>
</feature>
<keyword evidence="3" id="KW-0141">cGMP biosynthesis</keyword>
<dbReference type="PANTHER" id="PTHR45655:SF13">
    <property type="entry name" value="SOLUBLE GUANYLATE CYCLASE GCY-32-RELATED"/>
    <property type="match status" value="1"/>
</dbReference>
<proteinExistence type="predicted"/>
<protein>
    <recommendedName>
        <fullName evidence="1">guanylate cyclase</fullName>
        <ecNumber evidence="1">4.6.1.2</ecNumber>
    </recommendedName>
</protein>
<dbReference type="EMBL" id="DSRD01000321">
    <property type="protein sequence ID" value="HGW93616.1"/>
    <property type="molecule type" value="Genomic_DNA"/>
</dbReference>
<dbReference type="SUPFAM" id="SSF55781">
    <property type="entry name" value="GAF domain-like"/>
    <property type="match status" value="1"/>
</dbReference>
<evidence type="ECO:0000259" key="6">
    <source>
        <dbReference type="Pfam" id="PF13185"/>
    </source>
</evidence>
<dbReference type="Pfam" id="PF13185">
    <property type="entry name" value="GAF_2"/>
    <property type="match status" value="1"/>
</dbReference>
<reference evidence="7" key="1">
    <citation type="journal article" date="2020" name="mSystems">
        <title>Genome- and Community-Level Interaction Insights into Carbon Utilization and Element Cycling Functions of Hydrothermarchaeota in Hydrothermal Sediment.</title>
        <authorList>
            <person name="Zhou Z."/>
            <person name="Liu Y."/>
            <person name="Xu W."/>
            <person name="Pan J."/>
            <person name="Luo Z.H."/>
            <person name="Li M."/>
        </authorList>
    </citation>
    <scope>NUCLEOTIDE SEQUENCE [LARGE SCALE GENOMIC DNA]</scope>
    <source>
        <strain evidence="7">SpSt-402</strain>
    </source>
</reference>
<dbReference type="InterPro" id="IPR029016">
    <property type="entry name" value="GAF-like_dom_sf"/>
</dbReference>